<dbReference type="EMBL" id="LR798281">
    <property type="protein sequence ID" value="CAB5220064.1"/>
    <property type="molecule type" value="Genomic_DNA"/>
</dbReference>
<protein>
    <submittedName>
        <fullName evidence="1">Uncharacterized protein</fullName>
    </submittedName>
</protein>
<accession>A0A6J7WVC8</accession>
<evidence type="ECO:0000313" key="1">
    <source>
        <dbReference type="EMBL" id="CAB5220064.1"/>
    </source>
</evidence>
<gene>
    <name evidence="1" type="ORF">UFOVP232_38</name>
</gene>
<name>A0A6J7WVC8_9CAUD</name>
<proteinExistence type="predicted"/>
<sequence length="81" mass="9168">MKIFVGQKPDRQQILALYRCKLPENEALLALFAAKLEEIKTLLVVAEDPIRIHRLQGRAEALTDFLEAVEKSPEILARLGN</sequence>
<reference evidence="1" key="1">
    <citation type="submission" date="2020-05" db="EMBL/GenBank/DDBJ databases">
        <authorList>
            <person name="Chiriac C."/>
            <person name="Salcher M."/>
            <person name="Ghai R."/>
            <person name="Kavagutti S V."/>
        </authorList>
    </citation>
    <scope>NUCLEOTIDE SEQUENCE</scope>
</reference>
<organism evidence="1">
    <name type="scientific">uncultured Caudovirales phage</name>
    <dbReference type="NCBI Taxonomy" id="2100421"/>
    <lineage>
        <taxon>Viruses</taxon>
        <taxon>Duplodnaviria</taxon>
        <taxon>Heunggongvirae</taxon>
        <taxon>Uroviricota</taxon>
        <taxon>Caudoviricetes</taxon>
        <taxon>Peduoviridae</taxon>
        <taxon>Maltschvirus</taxon>
        <taxon>Maltschvirus maltsch</taxon>
    </lineage>
</organism>